<dbReference type="EMBL" id="AP025314">
    <property type="protein sequence ID" value="BDD08427.1"/>
    <property type="molecule type" value="Genomic_DNA"/>
</dbReference>
<evidence type="ECO:0000313" key="3">
    <source>
        <dbReference type="EMBL" id="BDD08427.1"/>
    </source>
</evidence>
<gene>
    <name evidence="3" type="ORF">FUAX_08590</name>
</gene>
<evidence type="ECO:0000256" key="2">
    <source>
        <dbReference type="SAM" id="SignalP"/>
    </source>
</evidence>
<feature type="region of interest" description="Disordered" evidence="1">
    <location>
        <begin position="210"/>
        <end position="273"/>
    </location>
</feature>
<sequence length="273" mass="30973">MKHRKFAWVLVLPLMFFASCGGGERYSKTALDKLIQKLSNVETYSIILYDMDVEGTFSNTYKHRYQVLKNVGDTVEQELMPWEKVSERTFLRYRDDMGMTIVSKSDGKLKKEVSPAGYANYVGNKQYGHWVQGSGGSFWEFYGKYAFMSSMFDLATYPIRRSYWNDYRTNYYGRNRAYYGPTVGGRSYYGTSSNYNRKKSFNSTWSKKTNGFKDRVSSRTSRSGSSGSRFSKSTGSSRSSSGSRFGSSSSSRSRSSSRYSGSSSRSRGGGFGK</sequence>
<dbReference type="PROSITE" id="PS51257">
    <property type="entry name" value="PROKAR_LIPOPROTEIN"/>
    <property type="match status" value="1"/>
</dbReference>
<reference evidence="3 4" key="1">
    <citation type="submission" date="2021-12" db="EMBL/GenBank/DDBJ databases">
        <title>Genome sequencing of bacteria with rrn-lacking chromosome and rrn-plasmid.</title>
        <authorList>
            <person name="Anda M."/>
            <person name="Iwasaki W."/>
        </authorList>
    </citation>
    <scope>NUCLEOTIDE SEQUENCE [LARGE SCALE GENOMIC DNA]</scope>
    <source>
        <strain evidence="3 4">DSM 100852</strain>
    </source>
</reference>
<name>A0AAU9CKH9_9BACT</name>
<dbReference type="AlphaFoldDB" id="A0AAU9CKH9"/>
<feature type="signal peptide" evidence="2">
    <location>
        <begin position="1"/>
        <end position="20"/>
    </location>
</feature>
<evidence type="ECO:0000256" key="1">
    <source>
        <dbReference type="SAM" id="MobiDB-lite"/>
    </source>
</evidence>
<keyword evidence="4" id="KW-1185">Reference proteome</keyword>
<feature type="compositionally biased region" description="Low complexity" evidence="1">
    <location>
        <begin position="218"/>
        <end position="266"/>
    </location>
</feature>
<feature type="chain" id="PRO_5043627905" description="Lipoprotein" evidence="2">
    <location>
        <begin position="21"/>
        <end position="273"/>
    </location>
</feature>
<dbReference type="RefSeq" id="WP_338393689.1">
    <property type="nucleotide sequence ID" value="NZ_AP025314.1"/>
</dbReference>
<keyword evidence="2" id="KW-0732">Signal</keyword>
<organism evidence="3 4">
    <name type="scientific">Fulvitalea axinellae</name>
    <dbReference type="NCBI Taxonomy" id="1182444"/>
    <lineage>
        <taxon>Bacteria</taxon>
        <taxon>Pseudomonadati</taxon>
        <taxon>Bacteroidota</taxon>
        <taxon>Cytophagia</taxon>
        <taxon>Cytophagales</taxon>
        <taxon>Persicobacteraceae</taxon>
        <taxon>Fulvitalea</taxon>
    </lineage>
</organism>
<evidence type="ECO:0008006" key="5">
    <source>
        <dbReference type="Google" id="ProtNLM"/>
    </source>
</evidence>
<proteinExistence type="predicted"/>
<dbReference type="KEGG" id="fax:FUAX_08590"/>
<evidence type="ECO:0000313" key="4">
    <source>
        <dbReference type="Proteomes" id="UP001348817"/>
    </source>
</evidence>
<protein>
    <recommendedName>
        <fullName evidence="5">Lipoprotein</fullName>
    </recommendedName>
</protein>
<dbReference type="Proteomes" id="UP001348817">
    <property type="component" value="Chromosome"/>
</dbReference>
<accession>A0AAU9CKH9</accession>